<dbReference type="PROSITE" id="PS50893">
    <property type="entry name" value="ABC_TRANSPORTER_2"/>
    <property type="match status" value="2"/>
</dbReference>
<dbReference type="InterPro" id="IPR003593">
    <property type="entry name" value="AAA+_ATPase"/>
</dbReference>
<dbReference type="GO" id="GO:0016740">
    <property type="term" value="F:transferase activity"/>
    <property type="evidence" value="ECO:0007669"/>
    <property type="project" value="UniProtKB-KW"/>
</dbReference>
<evidence type="ECO:0000256" key="1">
    <source>
        <dbReference type="ARBA" id="ARBA00022737"/>
    </source>
</evidence>
<dbReference type="GO" id="GO:0016887">
    <property type="term" value="F:ATP hydrolysis activity"/>
    <property type="evidence" value="ECO:0007669"/>
    <property type="project" value="InterPro"/>
</dbReference>
<dbReference type="AlphaFoldDB" id="A0A1L3GS79"/>
<dbReference type="RefSeq" id="WP_072284802.1">
    <property type="nucleotide sequence ID" value="NZ_CP015519.1"/>
</dbReference>
<comment type="similarity">
    <text evidence="5">Belongs to the ABC transporter superfamily. ABCF family. Uup subfamily.</text>
</comment>
<evidence type="ECO:0000313" key="8">
    <source>
        <dbReference type="Proteomes" id="UP000182517"/>
    </source>
</evidence>
<protein>
    <submittedName>
        <fullName evidence="7">Glycosyl transferase family 1</fullName>
    </submittedName>
</protein>
<gene>
    <name evidence="7" type="ORF">A7E78_13635</name>
</gene>
<dbReference type="PANTHER" id="PTHR42855:SF2">
    <property type="entry name" value="DRUG RESISTANCE ABC TRANSPORTER,ATP-BINDING PROTEIN"/>
    <property type="match status" value="1"/>
</dbReference>
<keyword evidence="7" id="KW-0808">Transferase</keyword>
<dbReference type="CDD" id="cd03221">
    <property type="entry name" value="ABCF_EF-3"/>
    <property type="match status" value="2"/>
</dbReference>
<evidence type="ECO:0000256" key="4">
    <source>
        <dbReference type="ARBA" id="ARBA00049360"/>
    </source>
</evidence>
<comment type="catalytic activity">
    <reaction evidence="4">
        <text>ATP + H2O = ADP + phosphate + H(+)</text>
        <dbReference type="Rhea" id="RHEA:13065"/>
        <dbReference type="ChEBI" id="CHEBI:15377"/>
        <dbReference type="ChEBI" id="CHEBI:15378"/>
        <dbReference type="ChEBI" id="CHEBI:30616"/>
        <dbReference type="ChEBI" id="CHEBI:43474"/>
        <dbReference type="ChEBI" id="CHEBI:456216"/>
    </reaction>
</comment>
<reference evidence="7 8" key="1">
    <citation type="journal article" date="2017" name="Genome Announc.">
        <title>Complete Genome Sequences of Two Acetylene-Fermenting Pelobacter acetylenicus Strains.</title>
        <authorList>
            <person name="Sutton J.M."/>
            <person name="Baesman S.M."/>
            <person name="Fierst J.L."/>
            <person name="Poret-Peterson A.T."/>
            <person name="Oremland R.S."/>
            <person name="Dunlap D.S."/>
            <person name="Akob D.M."/>
        </authorList>
    </citation>
    <scope>NUCLEOTIDE SEQUENCE [LARGE SCALE GENOMIC DNA]</scope>
    <source>
        <strain evidence="7 8">SFB93</strain>
    </source>
</reference>
<dbReference type="GO" id="GO:0003676">
    <property type="term" value="F:nucleic acid binding"/>
    <property type="evidence" value="ECO:0007669"/>
    <property type="project" value="UniProtKB-ARBA"/>
</dbReference>
<dbReference type="InterPro" id="IPR051309">
    <property type="entry name" value="ABCF_ATPase"/>
</dbReference>
<dbReference type="Pfam" id="PF12848">
    <property type="entry name" value="ABC_tran_Xtn"/>
    <property type="match status" value="1"/>
</dbReference>
<dbReference type="InterPro" id="IPR017871">
    <property type="entry name" value="ABC_transporter-like_CS"/>
</dbReference>
<sequence length="550" mass="60698">MIHLTNISKQYGSQILFLGASFQIPAGTRTGLVGPNGAGKTSVFRLITGEESIDSGEITCAKKTVIGYFSQDVGEMAGRSALAEVMAASARTMELGRQISEMEAAMCEPMADDALATLLERYGEAQEEFEHRGGYDLESRAQTVLTGLGIGPEAYDRPAESFSGGWKMRIALARILTLNPDVLLLDEPTNHLDVESIIWLENWLSEDYKGAVLMTSHDRDFMNRLVSRIIEVGNQTVTTYGGNYDFYLREREIRREQLIASHRRQQEMLAKEEEFIARFAARASHAAQVQSRVKKLEKIERIQLPPEQKTIRFEFAEPPRSGDDVVAMRDLAKAWPTPEGGEHPVFSGISGLIRRGEKIAITGVNGAGKSTFLKVLSGQTEPTSGTATIGANVQLGYFSQHSMDILDPAKTVFETVSEALPMATVGVVRNLCAAFLFQGDDVEKRISILSGGEKSRVVLATLLARPINFLVLDEPTNHLDIVSREILLEALQGFAGTVVLVSHDRHFLRCLVNRVFEVDHGQMLSYEGDYDYYLHKSGREALSEPLPAGQ</sequence>
<dbReference type="EMBL" id="CP015519">
    <property type="protein sequence ID" value="APG28777.1"/>
    <property type="molecule type" value="Genomic_DNA"/>
</dbReference>
<dbReference type="InterPro" id="IPR003439">
    <property type="entry name" value="ABC_transporter-like_ATP-bd"/>
</dbReference>
<dbReference type="SMART" id="SM00382">
    <property type="entry name" value="AAA"/>
    <property type="match status" value="2"/>
</dbReference>
<evidence type="ECO:0000256" key="2">
    <source>
        <dbReference type="ARBA" id="ARBA00022741"/>
    </source>
</evidence>
<proteinExistence type="inferred from homology"/>
<dbReference type="OrthoDB" id="9762369at2"/>
<keyword evidence="8" id="KW-1185">Reference proteome</keyword>
<dbReference type="SUPFAM" id="SSF52540">
    <property type="entry name" value="P-loop containing nucleoside triphosphate hydrolases"/>
    <property type="match status" value="2"/>
</dbReference>
<evidence type="ECO:0000313" key="7">
    <source>
        <dbReference type="EMBL" id="APG28777.1"/>
    </source>
</evidence>
<dbReference type="InterPro" id="IPR027417">
    <property type="entry name" value="P-loop_NTPase"/>
</dbReference>
<dbReference type="GO" id="GO:0005524">
    <property type="term" value="F:ATP binding"/>
    <property type="evidence" value="ECO:0007669"/>
    <property type="project" value="UniProtKB-KW"/>
</dbReference>
<accession>A0A1L3GS79</accession>
<dbReference type="STRING" id="1842532.A7E78_13635"/>
<name>A0A1L3GS79_9BACT</name>
<feature type="domain" description="ABC transporter" evidence="6">
    <location>
        <begin position="326"/>
        <end position="545"/>
    </location>
</feature>
<dbReference type="KEGG" id="pef:A7E78_13635"/>
<dbReference type="Proteomes" id="UP000182517">
    <property type="component" value="Chromosome"/>
</dbReference>
<dbReference type="InterPro" id="IPR032781">
    <property type="entry name" value="ABC_tran_Xtn"/>
</dbReference>
<keyword evidence="1" id="KW-0677">Repeat</keyword>
<keyword evidence="3" id="KW-0067">ATP-binding</keyword>
<dbReference type="Gene3D" id="3.40.50.300">
    <property type="entry name" value="P-loop containing nucleotide triphosphate hydrolases"/>
    <property type="match status" value="2"/>
</dbReference>
<dbReference type="FunFam" id="3.40.50.300:FF:000011">
    <property type="entry name" value="Putative ABC transporter ATP-binding component"/>
    <property type="match status" value="1"/>
</dbReference>
<keyword evidence="2" id="KW-0547">Nucleotide-binding</keyword>
<dbReference type="PANTHER" id="PTHR42855">
    <property type="entry name" value="ABC TRANSPORTER ATP-BINDING SUBUNIT"/>
    <property type="match status" value="1"/>
</dbReference>
<dbReference type="PROSITE" id="PS00211">
    <property type="entry name" value="ABC_TRANSPORTER_1"/>
    <property type="match status" value="2"/>
</dbReference>
<organism evidence="7 8">
    <name type="scientific">Syntrophotalea acetylenivorans</name>
    <dbReference type="NCBI Taxonomy" id="1842532"/>
    <lineage>
        <taxon>Bacteria</taxon>
        <taxon>Pseudomonadati</taxon>
        <taxon>Thermodesulfobacteriota</taxon>
        <taxon>Desulfuromonadia</taxon>
        <taxon>Desulfuromonadales</taxon>
        <taxon>Syntrophotaleaceae</taxon>
        <taxon>Syntrophotalea</taxon>
    </lineage>
</organism>
<dbReference type="FunFam" id="3.40.50.300:FF:000309">
    <property type="entry name" value="ABC transporter ATP-binding protein"/>
    <property type="match status" value="1"/>
</dbReference>
<evidence type="ECO:0000256" key="5">
    <source>
        <dbReference type="ARBA" id="ARBA00061478"/>
    </source>
</evidence>
<evidence type="ECO:0000259" key="6">
    <source>
        <dbReference type="PROSITE" id="PS50893"/>
    </source>
</evidence>
<evidence type="ECO:0000256" key="3">
    <source>
        <dbReference type="ARBA" id="ARBA00022840"/>
    </source>
</evidence>
<feature type="domain" description="ABC transporter" evidence="6">
    <location>
        <begin position="2"/>
        <end position="259"/>
    </location>
</feature>
<dbReference type="Pfam" id="PF00005">
    <property type="entry name" value="ABC_tran"/>
    <property type="match status" value="2"/>
</dbReference>